<sequence length="658" mass="71694">MLLTVKHPLYSGIPPSHEYAAQPPPSPHHYHRHQYDSSAAATRETPRVSSPSPAPASASVPVSASALPALQNIPPKLEATTMDSSSRNLPPMSMTLAPPERGPPAMVSTSTPMSAPPPQWQNTEEAMQQSLQAKAEEERARQELYLKIEEERRRQEEERSRQARYRLDLRQIELSILQEALRGGVPPSSIPLMFVGGVEGNPQLHQQYISQIYGSFPQHLASYHQTSLTPPESQPQHYPPTQHQQQQHQQQQQQQQKQQQQQLQHAPSSQPLPASHHPPPPPPPPQQQTQAMPPPSQPAVAQHPPPEPTRDSRMIPPNPYAAQPIPPTMIGPSQSAPSSPSSHPSYARAPHMRPPNQTVGQTLPRINTSEIHTQHPPQNSGVVIYTTSSPATTGSHQPQSSVARLDQAARAQSGRQSQSSPGISFLHWVPPGSQPNTPSGKSPNTSPFSSHPSSHFRSDHQPSPRKRKHASQSGQSSSRSETAPPQPSPGRTSPRKNGRGGNSRHQNQSQHQNQESKQVDLLDPGRPGGQMHVTSLVTSNDDGDARSTSRQESKLDRENKRQRSNSAARFASGRSSNSHGIYPGGVSRDDSQIGPGGHEHSVSSNQGHHSFSAYGSYTHDGSRISNPGPPPGANTYRSPSDPSPIHTREDHSQQSMSA</sequence>
<evidence type="ECO:0000313" key="3">
    <source>
        <dbReference type="EMBL" id="PGH01683.1"/>
    </source>
</evidence>
<feature type="compositionally biased region" description="Low complexity" evidence="2">
    <location>
        <begin position="446"/>
        <end position="455"/>
    </location>
</feature>
<feature type="compositionally biased region" description="Pro residues" evidence="2">
    <location>
        <begin position="316"/>
        <end position="329"/>
    </location>
</feature>
<dbReference type="OrthoDB" id="20105at2759"/>
<feature type="compositionally biased region" description="Low complexity" evidence="2">
    <location>
        <begin position="408"/>
        <end position="420"/>
    </location>
</feature>
<dbReference type="Proteomes" id="UP000223968">
    <property type="component" value="Unassembled WGS sequence"/>
</dbReference>
<feature type="compositionally biased region" description="Low complexity" evidence="2">
    <location>
        <begin position="332"/>
        <end position="349"/>
    </location>
</feature>
<feature type="region of interest" description="Disordered" evidence="2">
    <location>
        <begin position="80"/>
        <end position="120"/>
    </location>
</feature>
<feature type="compositionally biased region" description="Pro residues" evidence="2">
    <location>
        <begin position="276"/>
        <end position="307"/>
    </location>
</feature>
<feature type="compositionally biased region" description="Polar residues" evidence="2">
    <location>
        <begin position="602"/>
        <end position="615"/>
    </location>
</feature>
<comment type="caution">
    <text evidence="3">The sequence shown here is derived from an EMBL/GenBank/DDBJ whole genome shotgun (WGS) entry which is preliminary data.</text>
</comment>
<feature type="compositionally biased region" description="Polar residues" evidence="2">
    <location>
        <begin position="355"/>
        <end position="402"/>
    </location>
</feature>
<dbReference type="AlphaFoldDB" id="A0A2B7WYN9"/>
<name>A0A2B7WYN9_9EURO</name>
<feature type="compositionally biased region" description="Basic and acidic residues" evidence="2">
    <location>
        <begin position="587"/>
        <end position="601"/>
    </location>
</feature>
<keyword evidence="1" id="KW-0175">Coiled coil</keyword>
<feature type="compositionally biased region" description="Low complexity" evidence="2">
    <location>
        <begin position="503"/>
        <end position="516"/>
    </location>
</feature>
<proteinExistence type="predicted"/>
<feature type="compositionally biased region" description="Low complexity" evidence="2">
    <location>
        <begin position="48"/>
        <end position="63"/>
    </location>
</feature>
<accession>A0A2B7WYN9</accession>
<feature type="compositionally biased region" description="Polar residues" evidence="2">
    <location>
        <begin position="434"/>
        <end position="445"/>
    </location>
</feature>
<dbReference type="EMBL" id="PDNB01000168">
    <property type="protein sequence ID" value="PGH01683.1"/>
    <property type="molecule type" value="Genomic_DNA"/>
</dbReference>
<gene>
    <name evidence="3" type="ORF">AJ79_07836</name>
</gene>
<feature type="compositionally biased region" description="Basic and acidic residues" evidence="2">
    <location>
        <begin position="543"/>
        <end position="561"/>
    </location>
</feature>
<organism evidence="3 4">
    <name type="scientific">Helicocarpus griseus UAMH5409</name>
    <dbReference type="NCBI Taxonomy" id="1447875"/>
    <lineage>
        <taxon>Eukaryota</taxon>
        <taxon>Fungi</taxon>
        <taxon>Dikarya</taxon>
        <taxon>Ascomycota</taxon>
        <taxon>Pezizomycotina</taxon>
        <taxon>Eurotiomycetes</taxon>
        <taxon>Eurotiomycetidae</taxon>
        <taxon>Onygenales</taxon>
        <taxon>Ajellomycetaceae</taxon>
        <taxon>Helicocarpus</taxon>
    </lineage>
</organism>
<dbReference type="STRING" id="1447875.A0A2B7WYN9"/>
<feature type="compositionally biased region" description="Low complexity" evidence="2">
    <location>
        <begin position="471"/>
        <end position="480"/>
    </location>
</feature>
<feature type="region of interest" description="Disordered" evidence="2">
    <location>
        <begin position="1"/>
        <end position="63"/>
    </location>
</feature>
<feature type="compositionally biased region" description="Polar residues" evidence="2">
    <location>
        <begin position="532"/>
        <end position="542"/>
    </location>
</feature>
<protein>
    <submittedName>
        <fullName evidence="3">Uncharacterized protein</fullName>
    </submittedName>
</protein>
<feature type="compositionally biased region" description="Low complexity" evidence="2">
    <location>
        <begin position="234"/>
        <end position="275"/>
    </location>
</feature>
<evidence type="ECO:0000313" key="4">
    <source>
        <dbReference type="Proteomes" id="UP000223968"/>
    </source>
</evidence>
<evidence type="ECO:0000256" key="2">
    <source>
        <dbReference type="SAM" id="MobiDB-lite"/>
    </source>
</evidence>
<evidence type="ECO:0000256" key="1">
    <source>
        <dbReference type="SAM" id="Coils"/>
    </source>
</evidence>
<feature type="coiled-coil region" evidence="1">
    <location>
        <begin position="123"/>
        <end position="161"/>
    </location>
</feature>
<feature type="region of interest" description="Disordered" evidence="2">
    <location>
        <begin position="224"/>
        <end position="658"/>
    </location>
</feature>
<keyword evidence="4" id="KW-1185">Reference proteome</keyword>
<reference evidence="3 4" key="1">
    <citation type="submission" date="2017-10" db="EMBL/GenBank/DDBJ databases">
        <title>Comparative genomics in systemic dimorphic fungi from Ajellomycetaceae.</title>
        <authorList>
            <person name="Munoz J.F."/>
            <person name="Mcewen J.G."/>
            <person name="Clay O.K."/>
            <person name="Cuomo C.A."/>
        </authorList>
    </citation>
    <scope>NUCLEOTIDE SEQUENCE [LARGE SCALE GENOMIC DNA]</scope>
    <source>
        <strain evidence="3 4">UAMH5409</strain>
    </source>
</reference>